<proteinExistence type="inferred from homology"/>
<protein>
    <submittedName>
        <fullName evidence="7">ATP-binding cassette domain-containing protein</fullName>
    </submittedName>
</protein>
<evidence type="ECO:0000256" key="3">
    <source>
        <dbReference type="ARBA" id="ARBA00022840"/>
    </source>
</evidence>
<dbReference type="CDD" id="cd03255">
    <property type="entry name" value="ABC_MJ0796_LolCDE_FtsE"/>
    <property type="match status" value="1"/>
</dbReference>
<keyword evidence="4" id="KW-1278">Translocase</keyword>
<dbReference type="PROSITE" id="PS00211">
    <property type="entry name" value="ABC_TRANSPORTER_1"/>
    <property type="match status" value="1"/>
</dbReference>
<accession>A0A7M4D4A2</accession>
<dbReference type="PROSITE" id="PS50893">
    <property type="entry name" value="ABC_TRANSPORTER_2"/>
    <property type="match status" value="1"/>
</dbReference>
<dbReference type="Proteomes" id="UP000285951">
    <property type="component" value="Unassembled WGS sequence"/>
</dbReference>
<dbReference type="RefSeq" id="WP_156195254.1">
    <property type="nucleotide sequence ID" value="NZ_QTZN02000011.1"/>
</dbReference>
<comment type="similarity">
    <text evidence="5">Belongs to the ABC transporter superfamily. Macrolide exporter (TC 3.A.1.122) family.</text>
</comment>
<sequence>MIKTENLCKTFRTEEVETSALSNVNLEIKKGEFVAIMGPSGCGKSTLLNIIGLLDNPSQGNFRFIENEVSHYSEKQRTKLRKENIGFVFQSFNLIDELSVYENVELPLIYQKVPAVERKLKVNEVLKRVQIENRSKHFPQQLSGGQQQRVAFARAVVANPNLILADEPTGNLDSANGNEVMNLLSQLNDEGTTIVMVTHSSSDAERASRIIQLFDGQIVSENNKSKIAAPANAVSFL</sequence>
<evidence type="ECO:0000313" key="9">
    <source>
        <dbReference type="Proteomes" id="UP000285951"/>
    </source>
</evidence>
<dbReference type="GO" id="GO:0005524">
    <property type="term" value="F:ATP binding"/>
    <property type="evidence" value="ECO:0007669"/>
    <property type="project" value="UniProtKB-KW"/>
</dbReference>
<evidence type="ECO:0000256" key="5">
    <source>
        <dbReference type="ARBA" id="ARBA00038388"/>
    </source>
</evidence>
<evidence type="ECO:0000313" key="10">
    <source>
        <dbReference type="Proteomes" id="UP000462449"/>
    </source>
</evidence>
<dbReference type="GO" id="GO:0098796">
    <property type="term" value="C:membrane protein complex"/>
    <property type="evidence" value="ECO:0007669"/>
    <property type="project" value="UniProtKB-ARBA"/>
</dbReference>
<keyword evidence="1" id="KW-0813">Transport</keyword>
<evidence type="ECO:0000259" key="6">
    <source>
        <dbReference type="PROSITE" id="PS50893"/>
    </source>
</evidence>
<dbReference type="EMBL" id="WOTW01000011">
    <property type="protein sequence ID" value="MUP37481.1"/>
    <property type="molecule type" value="Genomic_DNA"/>
</dbReference>
<dbReference type="FunFam" id="3.40.50.300:FF:000032">
    <property type="entry name" value="Export ABC transporter ATP-binding protein"/>
    <property type="match status" value="1"/>
</dbReference>
<evidence type="ECO:0000313" key="8">
    <source>
        <dbReference type="EMBL" id="MVB06686.1"/>
    </source>
</evidence>
<dbReference type="Pfam" id="PF00005">
    <property type="entry name" value="ABC_tran"/>
    <property type="match status" value="1"/>
</dbReference>
<dbReference type="PANTHER" id="PTHR42798:SF2">
    <property type="entry name" value="ABC TRANSPORTER ATP-BINDING PROTEIN MG467-RELATED"/>
    <property type="match status" value="1"/>
</dbReference>
<evidence type="ECO:0000256" key="2">
    <source>
        <dbReference type="ARBA" id="ARBA00022741"/>
    </source>
</evidence>
<dbReference type="PANTHER" id="PTHR42798">
    <property type="entry name" value="LIPOPROTEIN-RELEASING SYSTEM ATP-BINDING PROTEIN LOLD"/>
    <property type="match status" value="1"/>
</dbReference>
<dbReference type="Proteomes" id="UP000462449">
    <property type="component" value="Unassembled WGS sequence"/>
</dbReference>
<evidence type="ECO:0000313" key="7">
    <source>
        <dbReference type="EMBL" id="MUP37481.1"/>
    </source>
</evidence>
<organism evidence="7 10">
    <name type="scientific">Labilibaculum euxinus</name>
    <dbReference type="NCBI Taxonomy" id="2686357"/>
    <lineage>
        <taxon>Bacteria</taxon>
        <taxon>Pseudomonadati</taxon>
        <taxon>Bacteroidota</taxon>
        <taxon>Bacteroidia</taxon>
        <taxon>Marinilabiliales</taxon>
        <taxon>Marinifilaceae</taxon>
        <taxon>Labilibaculum</taxon>
    </lineage>
</organism>
<dbReference type="InterPro" id="IPR017871">
    <property type="entry name" value="ABC_transporter-like_CS"/>
</dbReference>
<dbReference type="OrthoDB" id="9782239at2"/>
<feature type="domain" description="ABC transporter" evidence="6">
    <location>
        <begin position="2"/>
        <end position="237"/>
    </location>
</feature>
<keyword evidence="3 7" id="KW-0067">ATP-binding</keyword>
<name>A0A7M4D4A2_9BACT</name>
<dbReference type="GO" id="GO:0016887">
    <property type="term" value="F:ATP hydrolysis activity"/>
    <property type="evidence" value="ECO:0007669"/>
    <property type="project" value="InterPro"/>
</dbReference>
<reference evidence="7 10" key="2">
    <citation type="submission" date="2019-12" db="EMBL/GenBank/DDBJ databases">
        <title>Draft genome sequence of Labilibaculum sp. strain 44 isolated from deep waters of Black Sea.</title>
        <authorList>
            <person name="Yadav S."/>
            <person name="Villanueva L."/>
        </authorList>
    </citation>
    <scope>NUCLEOTIDE SEQUENCE [LARGE SCALE GENOMIC DNA]</scope>
    <source>
        <strain evidence="7 10">44</strain>
    </source>
</reference>
<comment type="caution">
    <text evidence="7">The sequence shown here is derived from an EMBL/GenBank/DDBJ whole genome shotgun (WGS) entry which is preliminary data.</text>
</comment>
<evidence type="ECO:0000256" key="1">
    <source>
        <dbReference type="ARBA" id="ARBA00022448"/>
    </source>
</evidence>
<dbReference type="AlphaFoldDB" id="A0A7M4D4A2"/>
<dbReference type="SUPFAM" id="SSF52540">
    <property type="entry name" value="P-loop containing nucleoside triphosphate hydrolases"/>
    <property type="match status" value="1"/>
</dbReference>
<reference evidence="8 9" key="1">
    <citation type="submission" date="2019-11" db="EMBL/GenBank/DDBJ databases">
        <title>Draft genome sequence of Labilibaculum sp. strain SYP isolated from Black Sea.</title>
        <authorList>
            <person name="Yadav S."/>
            <person name="Villanueva L."/>
        </authorList>
    </citation>
    <scope>NUCLEOTIDE SEQUENCE [LARGE SCALE GENOMIC DNA]</scope>
    <source>
        <strain evidence="8 9">44</strain>
    </source>
</reference>
<gene>
    <name evidence="8" type="ORF">DWB62_006600</name>
    <name evidence="7" type="ORF">GNY23_06600</name>
</gene>
<dbReference type="InterPro" id="IPR003593">
    <property type="entry name" value="AAA+_ATPase"/>
</dbReference>
<dbReference type="InterPro" id="IPR017911">
    <property type="entry name" value="MacB-like_ATP-bd"/>
</dbReference>
<dbReference type="EMBL" id="QTZN02000011">
    <property type="protein sequence ID" value="MVB06686.1"/>
    <property type="molecule type" value="Genomic_DNA"/>
</dbReference>
<keyword evidence="9" id="KW-1185">Reference proteome</keyword>
<dbReference type="SMART" id="SM00382">
    <property type="entry name" value="AAA"/>
    <property type="match status" value="1"/>
</dbReference>
<dbReference type="InterPro" id="IPR003439">
    <property type="entry name" value="ABC_transporter-like_ATP-bd"/>
</dbReference>
<dbReference type="InterPro" id="IPR027417">
    <property type="entry name" value="P-loop_NTPase"/>
</dbReference>
<keyword evidence="2" id="KW-0547">Nucleotide-binding</keyword>
<dbReference type="Gene3D" id="3.40.50.300">
    <property type="entry name" value="P-loop containing nucleotide triphosphate hydrolases"/>
    <property type="match status" value="1"/>
</dbReference>
<dbReference type="GO" id="GO:0022857">
    <property type="term" value="F:transmembrane transporter activity"/>
    <property type="evidence" value="ECO:0007669"/>
    <property type="project" value="UniProtKB-ARBA"/>
</dbReference>
<evidence type="ECO:0000256" key="4">
    <source>
        <dbReference type="ARBA" id="ARBA00022967"/>
    </source>
</evidence>